<dbReference type="Proteomes" id="UP001207918">
    <property type="component" value="Unassembled WGS sequence"/>
</dbReference>
<sequence>MEVLILLLVIGVVFVFFIMKGESGKSFYKNRKEIHKTVKQKGGMYELYKDFVDYFKEQDFQLREINKDSLYLHYGTWDGKVGIQIIQITPTEAEIVMGCELPSGQSHEGSIKVNIDEDQETMIHRLIGNFSNDELVDFKNTGLKLNRD</sequence>
<keyword evidence="2" id="KW-1185">Reference proteome</keyword>
<proteinExistence type="predicted"/>
<protein>
    <submittedName>
        <fullName evidence="1">Uncharacterized protein</fullName>
    </submittedName>
</protein>
<dbReference type="EMBL" id="JAGGJA010000002">
    <property type="protein sequence ID" value="MCW9705805.1"/>
    <property type="molecule type" value="Genomic_DNA"/>
</dbReference>
<evidence type="ECO:0000313" key="1">
    <source>
        <dbReference type="EMBL" id="MCW9705805.1"/>
    </source>
</evidence>
<accession>A0ABT3PIT6</accession>
<comment type="caution">
    <text evidence="1">The sequence shown here is derived from an EMBL/GenBank/DDBJ whole genome shotgun (WGS) entry which is preliminary data.</text>
</comment>
<name>A0ABT3PIT6_9BACT</name>
<reference evidence="1 2" key="1">
    <citation type="submission" date="2021-03" db="EMBL/GenBank/DDBJ databases">
        <title>Aliifodinibius sp. nov., a new bacterium isolated from saline soil.</title>
        <authorList>
            <person name="Galisteo C."/>
            <person name="De La Haba R."/>
            <person name="Sanchez-Porro C."/>
            <person name="Ventosa A."/>
        </authorList>
    </citation>
    <scope>NUCLEOTIDE SEQUENCE [LARGE SCALE GENOMIC DNA]</scope>
    <source>
        <strain evidence="1 2">1BSP15-2V2</strain>
    </source>
</reference>
<dbReference type="RefSeq" id="WP_265764472.1">
    <property type="nucleotide sequence ID" value="NZ_JAGGJA010000002.1"/>
</dbReference>
<evidence type="ECO:0000313" key="2">
    <source>
        <dbReference type="Proteomes" id="UP001207918"/>
    </source>
</evidence>
<organism evidence="1 2">
    <name type="scientific">Fodinibius salsisoli</name>
    <dbReference type="NCBI Taxonomy" id="2820877"/>
    <lineage>
        <taxon>Bacteria</taxon>
        <taxon>Pseudomonadati</taxon>
        <taxon>Balneolota</taxon>
        <taxon>Balneolia</taxon>
        <taxon>Balneolales</taxon>
        <taxon>Balneolaceae</taxon>
        <taxon>Fodinibius</taxon>
    </lineage>
</organism>
<gene>
    <name evidence="1" type="ORF">J6I44_03010</name>
</gene>